<proteinExistence type="predicted"/>
<dbReference type="EMBL" id="JAGGKG010000001">
    <property type="protein sequence ID" value="MBP1903545.1"/>
    <property type="molecule type" value="Genomic_DNA"/>
</dbReference>
<reference evidence="2 3" key="1">
    <citation type="submission" date="2021-03" db="EMBL/GenBank/DDBJ databases">
        <title>Genomic Encyclopedia of Type Strains, Phase IV (KMG-IV): sequencing the most valuable type-strain genomes for metagenomic binning, comparative biology and taxonomic classification.</title>
        <authorList>
            <person name="Goeker M."/>
        </authorList>
    </citation>
    <scope>NUCLEOTIDE SEQUENCE [LARGE SCALE GENOMIC DNA]</scope>
    <source>
        <strain evidence="2 3">DSM 14349</strain>
    </source>
</reference>
<evidence type="ECO:0000313" key="3">
    <source>
        <dbReference type="Proteomes" id="UP001519272"/>
    </source>
</evidence>
<name>A0ABS4FLT3_9BACL</name>
<gene>
    <name evidence="2" type="ORF">J2Z32_000157</name>
</gene>
<dbReference type="RefSeq" id="WP_210087243.1">
    <property type="nucleotide sequence ID" value="NZ_JAGGKG010000001.1"/>
</dbReference>
<dbReference type="SUPFAM" id="SSF53067">
    <property type="entry name" value="Actin-like ATPase domain"/>
    <property type="match status" value="2"/>
</dbReference>
<dbReference type="InterPro" id="IPR000905">
    <property type="entry name" value="Gcp-like_dom"/>
</dbReference>
<dbReference type="InterPro" id="IPR043129">
    <property type="entry name" value="ATPase_NBD"/>
</dbReference>
<accession>A0ABS4FLT3</accession>
<dbReference type="CDD" id="cd24032">
    <property type="entry name" value="ASKHA_NBD_TsaB"/>
    <property type="match status" value="1"/>
</dbReference>
<evidence type="ECO:0000259" key="1">
    <source>
        <dbReference type="Pfam" id="PF00814"/>
    </source>
</evidence>
<sequence length="274" mass="29748">MENNKQTKKVLAIDTSTATLAVAVQNAVGQVFESNTQAERNHSIHMMKGIEDTLNQAGLNIKDMDLIAVGVGPGSYTGIRIAVTTAKTLAWSLNIPIVGVSSLAATALGGLATALSLKQAECEGISELVDNKSSHWVIPLVDARRGQVYTGLYQLEQGDFSGKIPLKLESDRITLMSLWCENLANKWDALKEEDKPSGIWFVGETTEMHTKTIMDTLGDKLGDALHIFAYELSAKWIGQCGEHAFEQGQHDEAHTLVPNYTQLAEAEAALLARK</sequence>
<dbReference type="Pfam" id="PF00814">
    <property type="entry name" value="TsaD"/>
    <property type="match status" value="1"/>
</dbReference>
<feature type="domain" description="Gcp-like" evidence="1">
    <location>
        <begin position="37"/>
        <end position="269"/>
    </location>
</feature>
<keyword evidence="3" id="KW-1185">Reference proteome</keyword>
<dbReference type="Proteomes" id="UP001519272">
    <property type="component" value="Unassembled WGS sequence"/>
</dbReference>
<dbReference type="Gene3D" id="3.30.420.40">
    <property type="match status" value="1"/>
</dbReference>
<comment type="caution">
    <text evidence="2">The sequence shown here is derived from an EMBL/GenBank/DDBJ whole genome shotgun (WGS) entry which is preliminary data.</text>
</comment>
<dbReference type="NCBIfam" id="TIGR03725">
    <property type="entry name" value="T6A_YeaZ"/>
    <property type="match status" value="1"/>
</dbReference>
<protein>
    <submittedName>
        <fullName evidence="2">tRNA threonylcarbamoyladenosine biosynthesis protein TsaB</fullName>
    </submittedName>
</protein>
<dbReference type="PANTHER" id="PTHR11735">
    <property type="entry name" value="TRNA N6-ADENOSINE THREONYLCARBAMOYLTRANSFERASE"/>
    <property type="match status" value="1"/>
</dbReference>
<organism evidence="2 3">
    <name type="scientific">Paenibacillus turicensis</name>
    <dbReference type="NCBI Taxonomy" id="160487"/>
    <lineage>
        <taxon>Bacteria</taxon>
        <taxon>Bacillati</taxon>
        <taxon>Bacillota</taxon>
        <taxon>Bacilli</taxon>
        <taxon>Bacillales</taxon>
        <taxon>Paenibacillaceae</taxon>
        <taxon>Paenibacillus</taxon>
    </lineage>
</organism>
<dbReference type="PANTHER" id="PTHR11735:SF11">
    <property type="entry name" value="TRNA THREONYLCARBAMOYLADENOSINE BIOSYNTHESIS PROTEIN TSAB"/>
    <property type="match status" value="1"/>
</dbReference>
<evidence type="ECO:0000313" key="2">
    <source>
        <dbReference type="EMBL" id="MBP1903545.1"/>
    </source>
</evidence>
<dbReference type="InterPro" id="IPR022496">
    <property type="entry name" value="T6A_TsaB"/>
</dbReference>